<protein>
    <submittedName>
        <fullName evidence="1">Uncharacterized protein</fullName>
    </submittedName>
</protein>
<reference evidence="1" key="2">
    <citation type="submission" date="2020-02" db="EMBL/GenBank/DDBJ databases">
        <title>Esox lucius (northern pike) genome, fEsoLuc1, primary haplotype.</title>
        <authorList>
            <person name="Myers G."/>
            <person name="Karagic N."/>
            <person name="Meyer A."/>
            <person name="Pippel M."/>
            <person name="Reichard M."/>
            <person name="Winkler S."/>
            <person name="Tracey A."/>
            <person name="Sims Y."/>
            <person name="Howe K."/>
            <person name="Rhie A."/>
            <person name="Formenti G."/>
            <person name="Durbin R."/>
            <person name="Fedrigo O."/>
            <person name="Jarvis E.D."/>
        </authorList>
    </citation>
    <scope>NUCLEOTIDE SEQUENCE [LARGE SCALE GENOMIC DNA]</scope>
</reference>
<dbReference type="Proteomes" id="UP000265140">
    <property type="component" value="Chromosome 3"/>
</dbReference>
<reference evidence="2" key="1">
    <citation type="journal article" date="2014" name="PLoS ONE">
        <title>The genome and linkage map of the northern pike (Esox lucius): conserved synteny revealed between the salmonid sister group and the Neoteleostei.</title>
        <authorList>
            <person name="Rondeau E.B."/>
            <person name="Minkley D.R."/>
            <person name="Leong J.S."/>
            <person name="Messmer A.M."/>
            <person name="Jantzen J.R."/>
            <person name="von Schalburg K.R."/>
            <person name="Lemon C."/>
            <person name="Bird N.H."/>
            <person name="Koop B.F."/>
        </authorList>
    </citation>
    <scope>NUCLEOTIDE SEQUENCE</scope>
</reference>
<name>A0A3P8XPY3_ESOLU</name>
<dbReference type="GeneTree" id="ENSGT00990000204864"/>
<keyword evidence="2" id="KW-1185">Reference proteome</keyword>
<dbReference type="AlphaFoldDB" id="A0A3P8XPY3"/>
<evidence type="ECO:0000313" key="1">
    <source>
        <dbReference type="Ensembl" id="ENSELUP00000006567.1"/>
    </source>
</evidence>
<organism evidence="1 2">
    <name type="scientific">Esox lucius</name>
    <name type="common">Northern pike</name>
    <dbReference type="NCBI Taxonomy" id="8010"/>
    <lineage>
        <taxon>Eukaryota</taxon>
        <taxon>Metazoa</taxon>
        <taxon>Chordata</taxon>
        <taxon>Craniata</taxon>
        <taxon>Vertebrata</taxon>
        <taxon>Euteleostomi</taxon>
        <taxon>Actinopterygii</taxon>
        <taxon>Neopterygii</taxon>
        <taxon>Teleostei</taxon>
        <taxon>Protacanthopterygii</taxon>
        <taxon>Esociformes</taxon>
        <taxon>Esocidae</taxon>
        <taxon>Esox</taxon>
    </lineage>
</organism>
<accession>A0A3P8XPY3</accession>
<proteinExistence type="predicted"/>
<sequence length="126" mass="14733">VWCYFDTLLRQDVEWPNMDDVVYMDDVGRLLVVCFQFQEVVYTLININAQNIVADRRDMFLKPGSLCVENCVPDGPRRVLSQMMNDNILGDAWKEDNPGIRQVVQAEFRQSRMDLCLVKRNLLQSM</sequence>
<dbReference type="InParanoid" id="A0A3P8XPY3"/>
<evidence type="ECO:0000313" key="2">
    <source>
        <dbReference type="Proteomes" id="UP000265140"/>
    </source>
</evidence>
<dbReference type="Ensembl" id="ENSELUT00000008703.3">
    <property type="protein sequence ID" value="ENSELUP00000006567.1"/>
    <property type="gene ID" value="ENSELUG00000007450.3"/>
</dbReference>
<reference evidence="1" key="3">
    <citation type="submission" date="2025-08" db="UniProtKB">
        <authorList>
            <consortium name="Ensembl"/>
        </authorList>
    </citation>
    <scope>IDENTIFICATION</scope>
</reference>
<dbReference type="Bgee" id="ENSELUG00000007450">
    <property type="expression patterns" value="Expressed in muscle tissue and 12 other cell types or tissues"/>
</dbReference>
<reference evidence="1" key="4">
    <citation type="submission" date="2025-09" db="UniProtKB">
        <authorList>
            <consortium name="Ensembl"/>
        </authorList>
    </citation>
    <scope>IDENTIFICATION</scope>
</reference>